<keyword evidence="3" id="KW-1185">Reference proteome</keyword>
<reference evidence="2 3" key="1">
    <citation type="journal article" date="2014" name="Nature">
        <title>An environmental bacterial taxon with a large and distinct metabolic repertoire.</title>
        <authorList>
            <person name="Wilson M.C."/>
            <person name="Mori T."/>
            <person name="Ruckert C."/>
            <person name="Uria A.R."/>
            <person name="Helf M.J."/>
            <person name="Takada K."/>
            <person name="Gernert C."/>
            <person name="Steffens U.A."/>
            <person name="Heycke N."/>
            <person name="Schmitt S."/>
            <person name="Rinke C."/>
            <person name="Helfrich E.J."/>
            <person name="Brachmann A.O."/>
            <person name="Gurgui C."/>
            <person name="Wakimoto T."/>
            <person name="Kracht M."/>
            <person name="Crusemann M."/>
            <person name="Hentschel U."/>
            <person name="Abe I."/>
            <person name="Matsunaga S."/>
            <person name="Kalinowski J."/>
            <person name="Takeyama H."/>
            <person name="Piel J."/>
        </authorList>
    </citation>
    <scope>NUCLEOTIDE SEQUENCE [LARGE SCALE GENOMIC DNA]</scope>
    <source>
        <strain evidence="3">TSY2</strain>
    </source>
</reference>
<sequence>MRLLLDTHTFLWFLLDDPSLSTTAKALIIDPDNDIEMSPATYWEIAIKISLGKYELPEPYEAFMEREIATNDFRILPIEPRHTAVLTTLPHHHREPFDRLLIAQAMVENIPILSIDTAFDAYPITRRW</sequence>
<dbReference type="InterPro" id="IPR029060">
    <property type="entry name" value="PIN-like_dom_sf"/>
</dbReference>
<dbReference type="Pfam" id="PF01850">
    <property type="entry name" value="PIN"/>
    <property type="match status" value="1"/>
</dbReference>
<accession>W4LY97</accession>
<name>W4LY97_9BACT</name>
<dbReference type="InterPro" id="IPR002716">
    <property type="entry name" value="PIN_dom"/>
</dbReference>
<gene>
    <name evidence="2" type="ORF">ETSY2_34555</name>
</gene>
<evidence type="ECO:0000259" key="1">
    <source>
        <dbReference type="Pfam" id="PF01850"/>
    </source>
</evidence>
<dbReference type="SUPFAM" id="SSF88723">
    <property type="entry name" value="PIN domain-like"/>
    <property type="match status" value="1"/>
</dbReference>
<dbReference type="InterPro" id="IPR041705">
    <property type="entry name" value="PIN_Sll0205"/>
</dbReference>
<dbReference type="Gene3D" id="3.40.50.1010">
    <property type="entry name" value="5'-nuclease"/>
    <property type="match status" value="1"/>
</dbReference>
<proteinExistence type="predicted"/>
<organism evidence="2 3">
    <name type="scientific">Candidatus Entotheonella gemina</name>
    <dbReference type="NCBI Taxonomy" id="1429439"/>
    <lineage>
        <taxon>Bacteria</taxon>
        <taxon>Pseudomonadati</taxon>
        <taxon>Nitrospinota/Tectimicrobiota group</taxon>
        <taxon>Candidatus Tectimicrobiota</taxon>
        <taxon>Candidatus Entotheonellia</taxon>
        <taxon>Candidatus Entotheonellales</taxon>
        <taxon>Candidatus Entotheonellaceae</taxon>
        <taxon>Candidatus Entotheonella</taxon>
    </lineage>
</organism>
<dbReference type="AlphaFoldDB" id="W4LY97"/>
<dbReference type="EMBL" id="AZHX01001483">
    <property type="protein sequence ID" value="ETX02905.1"/>
    <property type="molecule type" value="Genomic_DNA"/>
</dbReference>
<dbReference type="InterPro" id="IPR052919">
    <property type="entry name" value="TA_system_RNase"/>
</dbReference>
<dbReference type="CDD" id="cd09872">
    <property type="entry name" value="PIN_Sll0205-like"/>
    <property type="match status" value="1"/>
</dbReference>
<comment type="caution">
    <text evidence="2">The sequence shown here is derived from an EMBL/GenBank/DDBJ whole genome shotgun (WGS) entry which is preliminary data.</text>
</comment>
<dbReference type="PANTHER" id="PTHR36173:SF2">
    <property type="entry name" value="RIBONUCLEASE VAPC16"/>
    <property type="match status" value="1"/>
</dbReference>
<dbReference type="PATRIC" id="fig|1429439.4.peg.5849"/>
<feature type="domain" description="PIN" evidence="1">
    <location>
        <begin position="4"/>
        <end position="122"/>
    </location>
</feature>
<protein>
    <submittedName>
        <fullName evidence="2">Twitching motility protein PilT</fullName>
    </submittedName>
</protein>
<dbReference type="PANTHER" id="PTHR36173">
    <property type="entry name" value="RIBONUCLEASE VAPC16-RELATED"/>
    <property type="match status" value="1"/>
</dbReference>
<dbReference type="HOGENOM" id="CLU_129890_0_1_7"/>
<evidence type="ECO:0000313" key="2">
    <source>
        <dbReference type="EMBL" id="ETX02905.1"/>
    </source>
</evidence>
<evidence type="ECO:0000313" key="3">
    <source>
        <dbReference type="Proteomes" id="UP000019140"/>
    </source>
</evidence>
<dbReference type="Proteomes" id="UP000019140">
    <property type="component" value="Unassembled WGS sequence"/>
</dbReference>